<dbReference type="Proteomes" id="UP000028761">
    <property type="component" value="Chromosome 13"/>
</dbReference>
<dbReference type="STRING" id="9555.ENSPANP00000042904"/>
<evidence type="ECO:0000313" key="3">
    <source>
        <dbReference type="Proteomes" id="UP000028761"/>
    </source>
</evidence>
<feature type="compositionally biased region" description="Basic and acidic residues" evidence="1">
    <location>
        <begin position="31"/>
        <end position="43"/>
    </location>
</feature>
<evidence type="ECO:0000256" key="1">
    <source>
        <dbReference type="SAM" id="MobiDB-lite"/>
    </source>
</evidence>
<organism evidence="2 3">
    <name type="scientific">Papio anubis</name>
    <name type="common">Olive baboon</name>
    <dbReference type="NCBI Taxonomy" id="9555"/>
    <lineage>
        <taxon>Eukaryota</taxon>
        <taxon>Metazoa</taxon>
        <taxon>Chordata</taxon>
        <taxon>Craniata</taxon>
        <taxon>Vertebrata</taxon>
        <taxon>Euteleostomi</taxon>
        <taxon>Mammalia</taxon>
        <taxon>Eutheria</taxon>
        <taxon>Euarchontoglires</taxon>
        <taxon>Primates</taxon>
        <taxon>Haplorrhini</taxon>
        <taxon>Catarrhini</taxon>
        <taxon>Cercopithecidae</taxon>
        <taxon>Cercopithecinae</taxon>
        <taxon>Papio</taxon>
    </lineage>
</organism>
<evidence type="ECO:0000313" key="2">
    <source>
        <dbReference type="Ensembl" id="ENSPANP00000042904.2"/>
    </source>
</evidence>
<dbReference type="Ensembl" id="ENSPANT00000046126.2">
    <property type="protein sequence ID" value="ENSPANP00000042904.2"/>
    <property type="gene ID" value="ENSPANG00000032596.2"/>
</dbReference>
<feature type="compositionally biased region" description="Polar residues" evidence="1">
    <location>
        <begin position="45"/>
        <end position="56"/>
    </location>
</feature>
<keyword evidence="3" id="KW-1185">Reference proteome</keyword>
<dbReference type="OMA" id="SPHKFYV"/>
<feature type="region of interest" description="Disordered" evidence="1">
    <location>
        <begin position="1"/>
        <end position="74"/>
    </location>
</feature>
<protein>
    <submittedName>
        <fullName evidence="2">Uncharacterized protein</fullName>
    </submittedName>
</protein>
<dbReference type="Bgee" id="ENSPANG00000032596">
    <property type="expression patterns" value="Expressed in olfactory bulb and 6 other cell types or tissues"/>
</dbReference>
<accession>A0A2I3N4E8</accession>
<proteinExistence type="predicted"/>
<reference evidence="2" key="3">
    <citation type="submission" date="2025-09" db="UniProtKB">
        <authorList>
            <consortium name="Ensembl"/>
        </authorList>
    </citation>
    <scope>IDENTIFICATION</scope>
</reference>
<sequence length="118" mass="13025">MAAVQGAEVKVDGSEPKLSNKLKRRLKANKKVAEKEAKRKGLSEKQLSQATTAATKHTTDNGVGPEEESLDPNQYNKIHRQAIHQRKVKGEDPSPHKFYVDISLTSSQNIVTYSLGIT</sequence>
<feature type="compositionally biased region" description="Basic residues" evidence="1">
    <location>
        <begin position="20"/>
        <end position="30"/>
    </location>
</feature>
<name>A0A2I3N4E8_PAPAN</name>
<reference evidence="2 3" key="1">
    <citation type="submission" date="2012-03" db="EMBL/GenBank/DDBJ databases">
        <title>Whole Genome Assembly of Papio anubis.</title>
        <authorList>
            <person name="Liu Y.L."/>
            <person name="Abraham K.A."/>
            <person name="Akbar H.A."/>
            <person name="Ali S.A."/>
            <person name="Anosike U.A."/>
            <person name="Aqrawi P.A."/>
            <person name="Arias F.A."/>
            <person name="Attaway T.A."/>
            <person name="Awwad R.A."/>
            <person name="Babu C.B."/>
            <person name="Bandaranaike D.B."/>
            <person name="Battles P.B."/>
            <person name="Bell A.B."/>
            <person name="Beltran B.B."/>
            <person name="Berhane-Mersha D.B."/>
            <person name="Bess C.B."/>
            <person name="Bickham C.B."/>
            <person name="Bolden T.B."/>
            <person name="Carter K.C."/>
            <person name="Chau D.C."/>
            <person name="Chavez A.C."/>
            <person name="Clerc-Blankenburg K.C."/>
            <person name="Coyle M.C."/>
            <person name="Dao M.D."/>
            <person name="Davila M.L.D."/>
            <person name="Davy-Carroll L.D."/>
            <person name="Denson S.D."/>
            <person name="Dinh H.D."/>
            <person name="Fernandez S.F."/>
            <person name="Fernando P.F."/>
            <person name="Forbes L.F."/>
            <person name="Francis C.F."/>
            <person name="Francisco L.F."/>
            <person name="Fu Q.F."/>
            <person name="Garcia-Iii R.G."/>
            <person name="Garrett T.G."/>
            <person name="Gross S.G."/>
            <person name="Gubbala S.G."/>
            <person name="Hirani K.H."/>
            <person name="Hogues M.H."/>
            <person name="Hollins B.H."/>
            <person name="Jackson L.J."/>
            <person name="Javaid M.J."/>
            <person name="Jhangiani S.J."/>
            <person name="Johnson A.J."/>
            <person name="Johnson B.J."/>
            <person name="Jones J.J."/>
            <person name="Joshi V.J."/>
            <person name="Kalu J.K."/>
            <person name="Khan N.K."/>
            <person name="Korchina V.K."/>
            <person name="Kovar C.K."/>
            <person name="Lago L.L."/>
            <person name="Lara F.L."/>
            <person name="Le T.-K.L."/>
            <person name="Lee S.L."/>
            <person name="Legall-Iii F.L."/>
            <person name="Lemon S.L."/>
            <person name="Liu J.L."/>
            <person name="Liu Y.-S.L."/>
            <person name="Liyanage D.L."/>
            <person name="Lopez J.L."/>
            <person name="Lorensuhewa L.L."/>
            <person name="Mata R.M."/>
            <person name="Mathew T.M."/>
            <person name="Mercado C.M."/>
            <person name="Mercado I.M."/>
            <person name="Morales K.M."/>
            <person name="Morgan M.M."/>
            <person name="Munidasa M.M."/>
            <person name="Ngo D.N."/>
            <person name="Nguyen L.N."/>
            <person name="Nguyen T.N."/>
            <person name="Nguyen N.N."/>
            <person name="Obregon M.O."/>
            <person name="Okwuonu G.O."/>
            <person name="Ongeri F.O."/>
            <person name="Onwere C.O."/>
            <person name="Osifeso I.O."/>
            <person name="Parra A.P."/>
            <person name="Patil S.P."/>
            <person name="Perez A.P."/>
            <person name="Perez Y.P."/>
            <person name="Pham C.P."/>
            <person name="Pu L.-L.P."/>
            <person name="Puazo M.P."/>
            <person name="Quiroz J.Q."/>
            <person name="Rouhana J.R."/>
            <person name="Ruiz M.R."/>
            <person name="Ruiz S.-J.R."/>
            <person name="Saada N.S."/>
            <person name="Santibanez J.S."/>
            <person name="Scheel M.S."/>
            <person name="Schneider B.S."/>
            <person name="Simmons D.S."/>
            <person name="Sisson I.S."/>
            <person name="Tang L.-Y.T."/>
            <person name="Thornton R.T."/>
            <person name="Tisius J.T."/>
            <person name="Toledanes G.T."/>
            <person name="Trejos Z.T."/>
            <person name="Usmani K.U."/>
            <person name="Varghese R.V."/>
            <person name="Vattathil S.V."/>
            <person name="Vee V.V."/>
            <person name="Walker D.W."/>
            <person name="Weissenberger G.W."/>
            <person name="White C.W."/>
            <person name="Williams A.W."/>
            <person name="Woodworth J.W."/>
            <person name="Wright R.W."/>
            <person name="Zhu Y.Z."/>
            <person name="Han Y.H."/>
            <person name="Newsham I.N."/>
            <person name="Nazareth L.N."/>
            <person name="Worley K.W."/>
            <person name="Muzny D.M."/>
            <person name="Rogers J.R."/>
            <person name="Gibbs R.G."/>
        </authorList>
    </citation>
    <scope>NUCLEOTIDE SEQUENCE [LARGE SCALE GENOMIC DNA]</scope>
</reference>
<dbReference type="AlphaFoldDB" id="A0A2I3N4E8"/>
<dbReference type="GeneTree" id="ENSGT00940000165911"/>
<reference evidence="2" key="2">
    <citation type="submission" date="2025-08" db="UniProtKB">
        <authorList>
            <consortium name="Ensembl"/>
        </authorList>
    </citation>
    <scope>IDENTIFICATION</scope>
</reference>